<organism evidence="2 4">
    <name type="scientific">Pediococcus ethanolidurans</name>
    <dbReference type="NCBI Taxonomy" id="319653"/>
    <lineage>
        <taxon>Bacteria</taxon>
        <taxon>Bacillati</taxon>
        <taxon>Bacillota</taxon>
        <taxon>Bacilli</taxon>
        <taxon>Lactobacillales</taxon>
        <taxon>Lactobacillaceae</taxon>
        <taxon>Pediococcus</taxon>
    </lineage>
</organism>
<sequence>MLTNIFKNLSWVVTSLEAIAISVWFEFSQRGFIYFHRNFSPRFFDGFLIRMNDPYIPLIIGLIGMFGLVVSLWNLHTWNADTIRNGLFMFLYLFLTIIFSFHEWEIDGHIGAMTLLCGITTIRVVLQWIKDALTERKLIEQLGRWSK</sequence>
<reference evidence="3 5" key="2">
    <citation type="submission" date="2016-10" db="EMBL/GenBank/DDBJ databases">
        <authorList>
            <person name="Varghese N."/>
            <person name="Submissions S."/>
        </authorList>
    </citation>
    <scope>NUCLEOTIDE SEQUENCE [LARGE SCALE GENOMIC DNA]</scope>
    <source>
        <strain evidence="3 5">CGMCC 1.3889</strain>
    </source>
</reference>
<evidence type="ECO:0000313" key="3">
    <source>
        <dbReference type="EMBL" id="SER17199.1"/>
    </source>
</evidence>
<dbReference type="GeneID" id="76043218"/>
<evidence type="ECO:0000313" key="4">
    <source>
        <dbReference type="Proteomes" id="UP000051749"/>
    </source>
</evidence>
<evidence type="ECO:0000313" key="2">
    <source>
        <dbReference type="EMBL" id="KRN82908.1"/>
    </source>
</evidence>
<keyword evidence="1" id="KW-0812">Transmembrane</keyword>
<dbReference type="PATRIC" id="fig|319653.3.peg.1895"/>
<dbReference type="RefSeq" id="WP_057805621.1">
    <property type="nucleotide sequence ID" value="NZ_BJYP01000011.1"/>
</dbReference>
<dbReference type="EMBL" id="JQBY01000006">
    <property type="protein sequence ID" value="KRN82908.1"/>
    <property type="molecule type" value="Genomic_DNA"/>
</dbReference>
<dbReference type="EMBL" id="FOGK01000002">
    <property type="protein sequence ID" value="SER17199.1"/>
    <property type="molecule type" value="Genomic_DNA"/>
</dbReference>
<dbReference type="Proteomes" id="UP000182818">
    <property type="component" value="Unassembled WGS sequence"/>
</dbReference>
<dbReference type="AlphaFoldDB" id="A0A0R2K6V3"/>
<evidence type="ECO:0000256" key="1">
    <source>
        <dbReference type="SAM" id="Phobius"/>
    </source>
</evidence>
<reference evidence="2 4" key="1">
    <citation type="journal article" date="2015" name="Genome Announc.">
        <title>Expanding the biotechnology potential of lactobacilli through comparative genomics of 213 strains and associated genera.</title>
        <authorList>
            <person name="Sun Z."/>
            <person name="Harris H.M."/>
            <person name="McCann A."/>
            <person name="Guo C."/>
            <person name="Argimon S."/>
            <person name="Zhang W."/>
            <person name="Yang X."/>
            <person name="Jeffery I.B."/>
            <person name="Cooney J.C."/>
            <person name="Kagawa T.F."/>
            <person name="Liu W."/>
            <person name="Song Y."/>
            <person name="Salvetti E."/>
            <person name="Wrobel A."/>
            <person name="Rasinkangas P."/>
            <person name="Parkhill J."/>
            <person name="Rea M.C."/>
            <person name="O'Sullivan O."/>
            <person name="Ritari J."/>
            <person name="Douillard F.P."/>
            <person name="Paul Ross R."/>
            <person name="Yang R."/>
            <person name="Briner A.E."/>
            <person name="Felis G.E."/>
            <person name="de Vos W.M."/>
            <person name="Barrangou R."/>
            <person name="Klaenhammer T.R."/>
            <person name="Caufield P.W."/>
            <person name="Cui Y."/>
            <person name="Zhang H."/>
            <person name="O'Toole P.W."/>
        </authorList>
    </citation>
    <scope>NUCLEOTIDE SEQUENCE [LARGE SCALE GENOMIC DNA]</scope>
    <source>
        <strain evidence="2 4">DSM 22301</strain>
    </source>
</reference>
<comment type="caution">
    <text evidence="2">The sequence shown here is derived from an EMBL/GenBank/DDBJ whole genome shotgun (WGS) entry which is preliminary data.</text>
</comment>
<proteinExistence type="predicted"/>
<keyword evidence="1" id="KW-1133">Transmembrane helix</keyword>
<name>A0A0R2K6V3_9LACO</name>
<protein>
    <submittedName>
        <fullName evidence="2">Uncharacterized protein</fullName>
    </submittedName>
</protein>
<feature type="transmembrane region" description="Helical" evidence="1">
    <location>
        <begin position="55"/>
        <end position="75"/>
    </location>
</feature>
<dbReference type="Proteomes" id="UP000051749">
    <property type="component" value="Unassembled WGS sequence"/>
</dbReference>
<dbReference type="STRING" id="319653.SAMN04487973_102134"/>
<feature type="transmembrane region" description="Helical" evidence="1">
    <location>
        <begin position="87"/>
        <end position="104"/>
    </location>
</feature>
<accession>A0A0R2K6V3</accession>
<keyword evidence="5" id="KW-1185">Reference proteome</keyword>
<keyword evidence="1" id="KW-0472">Membrane</keyword>
<feature type="transmembrane region" description="Helical" evidence="1">
    <location>
        <begin position="12"/>
        <end position="35"/>
    </location>
</feature>
<evidence type="ECO:0000313" key="5">
    <source>
        <dbReference type="Proteomes" id="UP000182818"/>
    </source>
</evidence>
<gene>
    <name evidence="2" type="ORF">IV87_GL001862</name>
    <name evidence="3" type="ORF">SAMN04487973_102134</name>
</gene>
<feature type="transmembrane region" description="Helical" evidence="1">
    <location>
        <begin position="110"/>
        <end position="129"/>
    </location>
</feature>